<proteinExistence type="inferred from homology"/>
<evidence type="ECO:0000313" key="10">
    <source>
        <dbReference type="EMBL" id="QID16542.1"/>
    </source>
</evidence>
<evidence type="ECO:0000256" key="4">
    <source>
        <dbReference type="ARBA" id="ARBA00022729"/>
    </source>
</evidence>
<keyword evidence="5" id="KW-0574">Periplasm</keyword>
<gene>
    <name evidence="10" type="ORF">G3580_02205</name>
</gene>
<dbReference type="Pfam" id="PF01323">
    <property type="entry name" value="DSBA"/>
    <property type="match status" value="1"/>
</dbReference>
<feature type="signal peptide" evidence="8">
    <location>
        <begin position="1"/>
        <end position="25"/>
    </location>
</feature>
<evidence type="ECO:0000256" key="3">
    <source>
        <dbReference type="ARBA" id="ARBA00013831"/>
    </source>
</evidence>
<reference evidence="10 11" key="1">
    <citation type="submission" date="2020-02" db="EMBL/GenBank/DDBJ databases">
        <title>Nitrogenibacter mangrovi gen. nov., sp. nov. isolated from mangrove sediment, a denitrifying betaproteobacterium.</title>
        <authorList>
            <person name="Liao H."/>
            <person name="Tian Y."/>
        </authorList>
    </citation>
    <scope>NUCLEOTIDE SEQUENCE [LARGE SCALE GENOMIC DNA]</scope>
    <source>
        <strain evidence="10 11">M9-3-2</strain>
    </source>
</reference>
<dbReference type="PANTHER" id="PTHR35891">
    <property type="entry name" value="THIOL:DISULFIDE INTERCHANGE PROTEIN DSBA"/>
    <property type="match status" value="1"/>
</dbReference>
<dbReference type="InterPro" id="IPR023205">
    <property type="entry name" value="DsbA/DsbL"/>
</dbReference>
<evidence type="ECO:0000256" key="2">
    <source>
        <dbReference type="ARBA" id="ARBA00005791"/>
    </source>
</evidence>
<dbReference type="PROSITE" id="PS00194">
    <property type="entry name" value="THIOREDOXIN_1"/>
    <property type="match status" value="1"/>
</dbReference>
<organism evidence="10 11">
    <name type="scientific">Nitrogeniibacter mangrovi</name>
    <dbReference type="NCBI Taxonomy" id="2016596"/>
    <lineage>
        <taxon>Bacteria</taxon>
        <taxon>Pseudomonadati</taxon>
        <taxon>Pseudomonadota</taxon>
        <taxon>Betaproteobacteria</taxon>
        <taxon>Rhodocyclales</taxon>
        <taxon>Zoogloeaceae</taxon>
        <taxon>Nitrogeniibacter</taxon>
    </lineage>
</organism>
<evidence type="ECO:0000256" key="5">
    <source>
        <dbReference type="ARBA" id="ARBA00022764"/>
    </source>
</evidence>
<evidence type="ECO:0000259" key="9">
    <source>
        <dbReference type="PROSITE" id="PS51352"/>
    </source>
</evidence>
<name>A0A6C1AYW0_9RHOO</name>
<dbReference type="InterPro" id="IPR050824">
    <property type="entry name" value="Thiol_disulfide_DsbA"/>
</dbReference>
<dbReference type="InterPro" id="IPR036249">
    <property type="entry name" value="Thioredoxin-like_sf"/>
</dbReference>
<dbReference type="CDD" id="cd03019">
    <property type="entry name" value="DsbA_DsbA"/>
    <property type="match status" value="1"/>
</dbReference>
<dbReference type="RefSeq" id="WP_173763710.1">
    <property type="nucleotide sequence ID" value="NZ_CP048836.1"/>
</dbReference>
<feature type="chain" id="PRO_5025366245" description="Thiol:disulfide interchange protein DsbA" evidence="8">
    <location>
        <begin position="26"/>
        <end position="213"/>
    </location>
</feature>
<dbReference type="InterPro" id="IPR001853">
    <property type="entry name" value="DSBA-like_thioredoxin_dom"/>
</dbReference>
<comment type="subcellular location">
    <subcellularLocation>
        <location evidence="1">Periplasm</location>
    </subcellularLocation>
</comment>
<evidence type="ECO:0000256" key="7">
    <source>
        <dbReference type="ARBA" id="ARBA00023284"/>
    </source>
</evidence>
<accession>A0A6C1AYW0</accession>
<evidence type="ECO:0000313" key="11">
    <source>
        <dbReference type="Proteomes" id="UP000501991"/>
    </source>
</evidence>
<keyword evidence="4 8" id="KW-0732">Signal</keyword>
<dbReference type="GO" id="GO:0015036">
    <property type="term" value="F:disulfide oxidoreductase activity"/>
    <property type="evidence" value="ECO:0007669"/>
    <property type="project" value="UniProtKB-ARBA"/>
</dbReference>
<dbReference type="Proteomes" id="UP000501991">
    <property type="component" value="Chromosome"/>
</dbReference>
<dbReference type="GO" id="GO:0042597">
    <property type="term" value="C:periplasmic space"/>
    <property type="evidence" value="ECO:0007669"/>
    <property type="project" value="UniProtKB-SubCell"/>
</dbReference>
<sequence>MNRRLALKQLAAVAGLSAIGLPVRAQSAGTFAPVNPPQPTDDPSRIEVLEFFHYGCPHCRAFDPLVSAWVAKQQPDVAFVRVPAIWGNPKLRGLAQFYYAMEAIDVADKLHPKVFEAYQDQHVPLETEAGAADWVGSMGVDRKKFLDAYKSFGVSGQVRRADQLARNYRIRGVPTLAIDGRFETSGSMAGSHEASLEVADELIARVRASRAKR</sequence>
<evidence type="ECO:0000256" key="8">
    <source>
        <dbReference type="SAM" id="SignalP"/>
    </source>
</evidence>
<dbReference type="SUPFAM" id="SSF52833">
    <property type="entry name" value="Thioredoxin-like"/>
    <property type="match status" value="1"/>
</dbReference>
<dbReference type="PANTHER" id="PTHR35891:SF3">
    <property type="entry name" value="THIOL:DISULFIDE INTERCHANGE PROTEIN DSBL"/>
    <property type="match status" value="1"/>
</dbReference>
<evidence type="ECO:0000256" key="1">
    <source>
        <dbReference type="ARBA" id="ARBA00004418"/>
    </source>
</evidence>
<dbReference type="InterPro" id="IPR017937">
    <property type="entry name" value="Thioredoxin_CS"/>
</dbReference>
<dbReference type="Gene3D" id="3.40.30.10">
    <property type="entry name" value="Glutaredoxin"/>
    <property type="match status" value="1"/>
</dbReference>
<keyword evidence="6" id="KW-1015">Disulfide bond</keyword>
<dbReference type="EMBL" id="CP048836">
    <property type="protein sequence ID" value="QID16542.1"/>
    <property type="molecule type" value="Genomic_DNA"/>
</dbReference>
<protein>
    <recommendedName>
        <fullName evidence="3">Thiol:disulfide interchange protein DsbA</fullName>
    </recommendedName>
</protein>
<dbReference type="InterPro" id="IPR013766">
    <property type="entry name" value="Thioredoxin_domain"/>
</dbReference>
<comment type="similarity">
    <text evidence="2">Belongs to the thioredoxin family. DsbA subfamily.</text>
</comment>
<dbReference type="KEGG" id="azq:G3580_02205"/>
<dbReference type="PROSITE" id="PS51352">
    <property type="entry name" value="THIOREDOXIN_2"/>
    <property type="match status" value="1"/>
</dbReference>
<dbReference type="AlphaFoldDB" id="A0A6C1AYW0"/>
<feature type="domain" description="Thioredoxin" evidence="9">
    <location>
        <begin position="12"/>
        <end position="204"/>
    </location>
</feature>
<keyword evidence="11" id="KW-1185">Reference proteome</keyword>
<evidence type="ECO:0000256" key="6">
    <source>
        <dbReference type="ARBA" id="ARBA00023157"/>
    </source>
</evidence>
<keyword evidence="7" id="KW-0676">Redox-active center</keyword>